<dbReference type="EMBL" id="JASSZA010000001">
    <property type="protein sequence ID" value="KAK2121173.1"/>
    <property type="molecule type" value="Genomic_DNA"/>
</dbReference>
<protein>
    <submittedName>
        <fullName evidence="1">Uncharacterized protein</fullName>
    </submittedName>
</protein>
<proteinExistence type="predicted"/>
<sequence length="102" mass="10705">MSGPEGSFKAPFSVGGRGEDQPLVLVALDTGLNQYGSLKNLTGQREARQSWDEGQELKSAKPRLGFFLDVGTVALVEGSSSAARFLGKEEAAESPRPPSAPA</sequence>
<keyword evidence="2" id="KW-1185">Reference proteome</keyword>
<organism evidence="1 2">
    <name type="scientific">Saguinus oedipus</name>
    <name type="common">Cotton-top tamarin</name>
    <name type="synonym">Oedipomidas oedipus</name>
    <dbReference type="NCBI Taxonomy" id="9490"/>
    <lineage>
        <taxon>Eukaryota</taxon>
        <taxon>Metazoa</taxon>
        <taxon>Chordata</taxon>
        <taxon>Craniata</taxon>
        <taxon>Vertebrata</taxon>
        <taxon>Euteleostomi</taxon>
        <taxon>Mammalia</taxon>
        <taxon>Eutheria</taxon>
        <taxon>Euarchontoglires</taxon>
        <taxon>Primates</taxon>
        <taxon>Haplorrhini</taxon>
        <taxon>Platyrrhini</taxon>
        <taxon>Cebidae</taxon>
        <taxon>Callitrichinae</taxon>
        <taxon>Saguinus</taxon>
    </lineage>
</organism>
<reference evidence="1 2" key="1">
    <citation type="submission" date="2023-05" db="EMBL/GenBank/DDBJ databases">
        <title>B98-5 Cell Line De Novo Hybrid Assembly: An Optical Mapping Approach.</title>
        <authorList>
            <person name="Kananen K."/>
            <person name="Auerbach J.A."/>
            <person name="Kautto E."/>
            <person name="Blachly J.S."/>
        </authorList>
    </citation>
    <scope>NUCLEOTIDE SEQUENCE [LARGE SCALE GENOMIC DNA]</scope>
    <source>
        <strain evidence="1">B95-8</strain>
        <tissue evidence="1">Cell line</tissue>
    </source>
</reference>
<evidence type="ECO:0000313" key="2">
    <source>
        <dbReference type="Proteomes" id="UP001266305"/>
    </source>
</evidence>
<name>A0ABQ9WHN5_SAGOE</name>
<gene>
    <name evidence="1" type="ORF">P7K49_002559</name>
</gene>
<dbReference type="Proteomes" id="UP001266305">
    <property type="component" value="Unassembled WGS sequence"/>
</dbReference>
<evidence type="ECO:0000313" key="1">
    <source>
        <dbReference type="EMBL" id="KAK2121173.1"/>
    </source>
</evidence>
<comment type="caution">
    <text evidence="1">The sequence shown here is derived from an EMBL/GenBank/DDBJ whole genome shotgun (WGS) entry which is preliminary data.</text>
</comment>
<accession>A0ABQ9WHN5</accession>